<comment type="caution">
    <text evidence="9">The sequence shown here is derived from an EMBL/GenBank/DDBJ whole genome shotgun (WGS) entry which is preliminary data.</text>
</comment>
<evidence type="ECO:0000259" key="7">
    <source>
        <dbReference type="Pfam" id="PF02770"/>
    </source>
</evidence>
<dbReference type="PANTHER" id="PTHR43884:SF12">
    <property type="entry name" value="ISOVALERYL-COA DEHYDROGENASE, MITOCHONDRIAL-RELATED"/>
    <property type="match status" value="1"/>
</dbReference>
<dbReference type="InterPro" id="IPR009075">
    <property type="entry name" value="AcylCo_DH/oxidase_C"/>
</dbReference>
<evidence type="ECO:0000256" key="1">
    <source>
        <dbReference type="ARBA" id="ARBA00001974"/>
    </source>
</evidence>
<dbReference type="InterPro" id="IPR006091">
    <property type="entry name" value="Acyl-CoA_Oxase/DH_mid-dom"/>
</dbReference>
<feature type="domain" description="Acyl-CoA oxidase/dehydrogenase middle" evidence="7">
    <location>
        <begin position="121"/>
        <end position="216"/>
    </location>
</feature>
<dbReference type="Gene3D" id="2.40.110.10">
    <property type="entry name" value="Butyryl-CoA Dehydrogenase, subunit A, domain 2"/>
    <property type="match status" value="1"/>
</dbReference>
<reference evidence="9 10" key="1">
    <citation type="submission" date="2018-02" db="EMBL/GenBank/DDBJ databases">
        <title>Bacteriophage NCPPB3778 and a type I-E CRISPR drive the evolution of the US Biological Select Agent, Rathayibacter toxicus.</title>
        <authorList>
            <person name="Davis E.W.II."/>
            <person name="Tabima J.F."/>
            <person name="Weisberg A.J."/>
            <person name="Lopes L.D."/>
            <person name="Wiseman M.S."/>
            <person name="Wiseman M.S."/>
            <person name="Pupko T."/>
            <person name="Belcher M.S."/>
            <person name="Sechler A.J."/>
            <person name="Tancos M.A."/>
            <person name="Schroeder B.K."/>
            <person name="Murray T.D."/>
            <person name="Luster D.G."/>
            <person name="Schneider W.L."/>
            <person name="Rogers E."/>
            <person name="Andreote F.D."/>
            <person name="Grunwald N.J."/>
            <person name="Putnam M.L."/>
            <person name="Chang J.H."/>
        </authorList>
    </citation>
    <scope>NUCLEOTIDE SEQUENCE [LARGE SCALE GENOMIC DNA]</scope>
    <source>
        <strain evidence="9 10">AY1D6</strain>
    </source>
</reference>
<dbReference type="InterPro" id="IPR036250">
    <property type="entry name" value="AcylCo_DH-like_C"/>
</dbReference>
<keyword evidence="3 5" id="KW-0285">Flavoprotein</keyword>
<organism evidence="9 10">
    <name type="scientific">Rathayibacter rathayi</name>
    <name type="common">Corynebacterium rathayi</name>
    <dbReference type="NCBI Taxonomy" id="33887"/>
    <lineage>
        <taxon>Bacteria</taxon>
        <taxon>Bacillati</taxon>
        <taxon>Actinomycetota</taxon>
        <taxon>Actinomycetes</taxon>
        <taxon>Micrococcales</taxon>
        <taxon>Microbacteriaceae</taxon>
        <taxon>Rathayibacter</taxon>
    </lineage>
</organism>
<evidence type="ECO:0000256" key="4">
    <source>
        <dbReference type="ARBA" id="ARBA00022827"/>
    </source>
</evidence>
<dbReference type="InterPro" id="IPR037069">
    <property type="entry name" value="AcylCoA_DH/ox_N_sf"/>
</dbReference>
<dbReference type="Proteomes" id="UP000239698">
    <property type="component" value="Unassembled WGS sequence"/>
</dbReference>
<feature type="domain" description="Acyl-CoA dehydrogenase/oxidase N-terminal" evidence="8">
    <location>
        <begin position="13"/>
        <end position="117"/>
    </location>
</feature>
<name>A0ABX5A977_RATRA</name>
<keyword evidence="5" id="KW-0560">Oxidoreductase</keyword>
<evidence type="ECO:0000259" key="6">
    <source>
        <dbReference type="Pfam" id="PF00441"/>
    </source>
</evidence>
<comment type="similarity">
    <text evidence="2 5">Belongs to the acyl-CoA dehydrogenase family.</text>
</comment>
<keyword evidence="4 5" id="KW-0274">FAD</keyword>
<proteinExistence type="inferred from homology"/>
<dbReference type="InterPro" id="IPR006089">
    <property type="entry name" value="Acyl-CoA_DH_CS"/>
</dbReference>
<protein>
    <submittedName>
        <fullName evidence="9">Acyl-CoA dehydrogenase</fullName>
    </submittedName>
</protein>
<evidence type="ECO:0000313" key="9">
    <source>
        <dbReference type="EMBL" id="PPH74797.1"/>
    </source>
</evidence>
<dbReference type="Pfam" id="PF02771">
    <property type="entry name" value="Acyl-CoA_dh_N"/>
    <property type="match status" value="1"/>
</dbReference>
<dbReference type="PROSITE" id="PS00073">
    <property type="entry name" value="ACYL_COA_DH_2"/>
    <property type="match status" value="1"/>
</dbReference>
<dbReference type="Gene3D" id="1.10.540.10">
    <property type="entry name" value="Acyl-CoA dehydrogenase/oxidase, N-terminal domain"/>
    <property type="match status" value="1"/>
</dbReference>
<dbReference type="InterPro" id="IPR046373">
    <property type="entry name" value="Acyl-CoA_Oxase/DH_mid-dom_sf"/>
</dbReference>
<evidence type="ECO:0000313" key="10">
    <source>
        <dbReference type="Proteomes" id="UP000239698"/>
    </source>
</evidence>
<dbReference type="Pfam" id="PF00441">
    <property type="entry name" value="Acyl-CoA_dh_1"/>
    <property type="match status" value="1"/>
</dbReference>
<keyword evidence="10" id="KW-1185">Reference proteome</keyword>
<accession>A0ABX5A977</accession>
<evidence type="ECO:0000256" key="5">
    <source>
        <dbReference type="RuleBase" id="RU362125"/>
    </source>
</evidence>
<feature type="domain" description="Acyl-CoA dehydrogenase/oxidase C-terminal" evidence="6">
    <location>
        <begin position="230"/>
        <end position="375"/>
    </location>
</feature>
<evidence type="ECO:0000256" key="2">
    <source>
        <dbReference type="ARBA" id="ARBA00009347"/>
    </source>
</evidence>
<dbReference type="SUPFAM" id="SSF56645">
    <property type="entry name" value="Acyl-CoA dehydrogenase NM domain-like"/>
    <property type="match status" value="1"/>
</dbReference>
<evidence type="ECO:0000256" key="3">
    <source>
        <dbReference type="ARBA" id="ARBA00022630"/>
    </source>
</evidence>
<sequence length="379" mass="40503">MTTVTDGSPARAVEDSLDRAFAVHHSRPADETEFDREGWHRLRSTGILGAPFDRKAGGLGLGYRGSLAALERLGTVNHDAGLSFAAITTMASTAVALSRFGSAEQRADLLPRVVAGDLLAAHAITETESGSDALQMSTRAKRDGDHFVLDGTKTFVTNGGIADIYVVYARTSDTPGPLGITAFLVPAGTPGFEIGRRLPTMGLLGSPLAELTFTSCRIPASSVVGRIGGGFLILDHVMEREILFSFTVNVGEMQRRLDRVVAWCRDRSQYGSPIGTYQAVSHKVVDMRIAVDTARMWLHAAAEKLDAGVSATAEISIAKVVTSRGNLQSSLDAVQIFGGRGFLTEHGIERDLRDSVAGPIYSGTNEIQYNRIAAMIGLR</sequence>
<evidence type="ECO:0000259" key="8">
    <source>
        <dbReference type="Pfam" id="PF02771"/>
    </source>
</evidence>
<dbReference type="Pfam" id="PF02770">
    <property type="entry name" value="Acyl-CoA_dh_M"/>
    <property type="match status" value="1"/>
</dbReference>
<dbReference type="SUPFAM" id="SSF47203">
    <property type="entry name" value="Acyl-CoA dehydrogenase C-terminal domain-like"/>
    <property type="match status" value="1"/>
</dbReference>
<dbReference type="PANTHER" id="PTHR43884">
    <property type="entry name" value="ACYL-COA DEHYDROGENASE"/>
    <property type="match status" value="1"/>
</dbReference>
<dbReference type="InterPro" id="IPR013786">
    <property type="entry name" value="AcylCoA_DH/ox_N"/>
</dbReference>
<dbReference type="EMBL" id="PSVT01000032">
    <property type="protein sequence ID" value="PPH74797.1"/>
    <property type="molecule type" value="Genomic_DNA"/>
</dbReference>
<dbReference type="Gene3D" id="1.20.140.10">
    <property type="entry name" value="Butyryl-CoA Dehydrogenase, subunit A, domain 3"/>
    <property type="match status" value="1"/>
</dbReference>
<dbReference type="InterPro" id="IPR009100">
    <property type="entry name" value="AcylCoA_DH/oxidase_NM_dom_sf"/>
</dbReference>
<gene>
    <name evidence="9" type="ORF">C5C40_12515</name>
</gene>
<dbReference type="RefSeq" id="WP_097167836.1">
    <property type="nucleotide sequence ID" value="NZ_PSUD01000032.1"/>
</dbReference>
<comment type="cofactor">
    <cofactor evidence="1 5">
        <name>FAD</name>
        <dbReference type="ChEBI" id="CHEBI:57692"/>
    </cofactor>
</comment>